<reference evidence="1" key="1">
    <citation type="submission" date="2011-09" db="EMBL/GenBank/DDBJ databases">
        <title>The permanent draft genome of Mucilaginibacter paludis DSM 18603.</title>
        <authorList>
            <consortium name="US DOE Joint Genome Institute (JGI-PGF)"/>
            <person name="Lucas S."/>
            <person name="Han J."/>
            <person name="Lapidus A."/>
            <person name="Bruce D."/>
            <person name="Goodwin L."/>
            <person name="Pitluck S."/>
            <person name="Peters L."/>
            <person name="Kyrpides N."/>
            <person name="Mavromatis K."/>
            <person name="Ivanova N."/>
            <person name="Mikhailova N."/>
            <person name="Held B."/>
            <person name="Detter J.C."/>
            <person name="Tapia R."/>
            <person name="Han C."/>
            <person name="Land M."/>
            <person name="Hauser L."/>
            <person name="Markowitz V."/>
            <person name="Cheng J.-F."/>
            <person name="Hugenholtz P."/>
            <person name="Woyke T."/>
            <person name="Wu D."/>
            <person name="Tindall B."/>
            <person name="Brambilla E."/>
            <person name="Klenk H.-P."/>
            <person name="Eisen J.A."/>
        </authorList>
    </citation>
    <scope>NUCLEOTIDE SEQUENCE [LARGE SCALE GENOMIC DNA]</scope>
    <source>
        <strain evidence="1">DSM 18603</strain>
    </source>
</reference>
<dbReference type="OrthoDB" id="800084at2"/>
<dbReference type="Proteomes" id="UP000002774">
    <property type="component" value="Chromosome"/>
</dbReference>
<dbReference type="HOGENOM" id="CLU_3045511_0_0_10"/>
<proteinExistence type="predicted"/>
<organism evidence="1 2">
    <name type="scientific">Mucilaginibacter paludis DSM 18603</name>
    <dbReference type="NCBI Taxonomy" id="714943"/>
    <lineage>
        <taxon>Bacteria</taxon>
        <taxon>Pseudomonadati</taxon>
        <taxon>Bacteroidota</taxon>
        <taxon>Sphingobacteriia</taxon>
        <taxon>Sphingobacteriales</taxon>
        <taxon>Sphingobacteriaceae</taxon>
        <taxon>Mucilaginibacter</taxon>
    </lineage>
</organism>
<dbReference type="AlphaFoldDB" id="H1YAW4"/>
<dbReference type="RefSeq" id="WP_008510856.1">
    <property type="nucleotide sequence ID" value="NZ_CM001403.1"/>
</dbReference>
<gene>
    <name evidence="1" type="ORF">Mucpa_5501</name>
</gene>
<evidence type="ECO:0000313" key="2">
    <source>
        <dbReference type="Proteomes" id="UP000002774"/>
    </source>
</evidence>
<protein>
    <submittedName>
        <fullName evidence="1">Uncharacterized protein</fullName>
    </submittedName>
</protein>
<sequence>MKTYKPTSVSKLVDRFDNELKRLLMEDLSAIRASQAKFINNIQQGIKTDSLSAA</sequence>
<accession>H1YAW4</accession>
<dbReference type="EMBL" id="CM001403">
    <property type="protein sequence ID" value="EHQ29573.1"/>
    <property type="molecule type" value="Genomic_DNA"/>
</dbReference>
<keyword evidence="2" id="KW-1185">Reference proteome</keyword>
<evidence type="ECO:0000313" key="1">
    <source>
        <dbReference type="EMBL" id="EHQ29573.1"/>
    </source>
</evidence>
<name>H1YAW4_9SPHI</name>